<dbReference type="RefSeq" id="WP_149233364.1">
    <property type="nucleotide sequence ID" value="NZ_JALJXJ010000024.1"/>
</dbReference>
<dbReference type="SUPFAM" id="SSF52402">
    <property type="entry name" value="Adenine nucleotide alpha hydrolases-like"/>
    <property type="match status" value="1"/>
</dbReference>
<proteinExistence type="inferred from homology"/>
<dbReference type="PROSITE" id="PS51278">
    <property type="entry name" value="GATASE_TYPE_2"/>
    <property type="match status" value="1"/>
</dbReference>
<dbReference type="GO" id="GO:0005829">
    <property type="term" value="C:cytosol"/>
    <property type="evidence" value="ECO:0007669"/>
    <property type="project" value="TreeGrafter"/>
</dbReference>
<gene>
    <name evidence="12" type="primary">asnB</name>
    <name evidence="12" type="ORF">FZ942_22655</name>
</gene>
<evidence type="ECO:0000256" key="4">
    <source>
        <dbReference type="ARBA" id="ARBA00022741"/>
    </source>
</evidence>
<accession>A0A5A9GGR6</accession>
<evidence type="ECO:0000313" key="13">
    <source>
        <dbReference type="Proteomes" id="UP000324927"/>
    </source>
</evidence>
<name>A0A5A9GGR6_AZOLI</name>
<feature type="binding site" evidence="9">
    <location>
        <begin position="368"/>
        <end position="369"/>
    </location>
    <ligand>
        <name>ATP</name>
        <dbReference type="ChEBI" id="CHEBI:30616"/>
    </ligand>
</feature>
<sequence>MCGIAGLVNFGGRFSRQELANIAEAMADTMIHRGPDDGGVWVDDTNFCAFSHRRLSIIDTSSGGHQPMQTPDGRHSICFNGELYSFLELKEDLEARGYRFRTRSDTEVLLYGLREYGTALLSRMDAMYAFALFDHDNRSMLLARDPFGEKPLYYWQGNGLFAFASELQALTVLPGFDAAIDLESIAGYLSFQYVPGTRTIYRDVRRLPPGCYLRLSEDGHATVCRHFAFEAEPYQGKVRSIDELADELEEILVRSVKRKLISDVPLGAFLSGGVDSTLVAAIATKRLNRNLMTFSIGFADTPESEHEDARAMARHLGTDHRDRIISPDMLALGEHVGSVLDEPNGDTSCLPTFLLTQFAREHVTVALSGDGGDELFGGYGRYFSTLEDAARLERDPAGMAGWDPGSAYYSYRILVYADSDVTRLLGRMPPENASLLRHLRSTISRSAKPLIHRLRELDAAHYMPGAVLPKVDRMSMQNSLEVRAPLLGLEVARFASGLRPEECYAAGQGKRVLKQIAARYVPRDWLERPKRGFGLPMALWGKDQLLPRTRALTLDAGSRLQDWIPVERIAAFLDHQEQSYSAYQLWLLFILESWLRARPGYPAHALGTAASIRPQASMVLQ</sequence>
<dbReference type="EC" id="6.3.5.4" evidence="3"/>
<feature type="binding site" evidence="9">
    <location>
        <position position="296"/>
    </location>
    <ligand>
        <name>ATP</name>
        <dbReference type="ChEBI" id="CHEBI:30616"/>
    </ligand>
</feature>
<keyword evidence="8" id="KW-0061">Asparagine biosynthesis</keyword>
<keyword evidence="5 9" id="KW-0067">ATP-binding</keyword>
<dbReference type="InterPro" id="IPR017932">
    <property type="entry name" value="GATase_2_dom"/>
</dbReference>
<dbReference type="Gene3D" id="3.40.50.620">
    <property type="entry name" value="HUPs"/>
    <property type="match status" value="1"/>
</dbReference>
<evidence type="ECO:0000256" key="1">
    <source>
        <dbReference type="ARBA" id="ARBA00005187"/>
    </source>
</evidence>
<feature type="site" description="Important for beta-aspartyl-AMP intermediate formation" evidence="10">
    <location>
        <position position="370"/>
    </location>
</feature>
<evidence type="ECO:0000256" key="8">
    <source>
        <dbReference type="PIRSR" id="PIRSR001589-1"/>
    </source>
</evidence>
<evidence type="ECO:0000256" key="6">
    <source>
        <dbReference type="ARBA" id="ARBA00022962"/>
    </source>
</evidence>
<dbReference type="AlphaFoldDB" id="A0A5A9GGR6"/>
<dbReference type="SUPFAM" id="SSF56235">
    <property type="entry name" value="N-terminal nucleophile aminohydrolases (Ntn hydrolases)"/>
    <property type="match status" value="1"/>
</dbReference>
<dbReference type="Proteomes" id="UP000324927">
    <property type="component" value="Unassembled WGS sequence"/>
</dbReference>
<comment type="similarity">
    <text evidence="2">Belongs to the asparagine synthetase family.</text>
</comment>
<dbReference type="PANTHER" id="PTHR43284">
    <property type="entry name" value="ASPARAGINE SYNTHETASE (GLUTAMINE-HYDROLYZING)"/>
    <property type="match status" value="1"/>
</dbReference>
<dbReference type="InterPro" id="IPR014729">
    <property type="entry name" value="Rossmann-like_a/b/a_fold"/>
</dbReference>
<comment type="caution">
    <text evidence="12">The sequence shown here is derived from an EMBL/GenBank/DDBJ whole genome shotgun (WGS) entry which is preliminary data.</text>
</comment>
<dbReference type="PANTHER" id="PTHR43284:SF1">
    <property type="entry name" value="ASPARAGINE SYNTHETASE"/>
    <property type="match status" value="1"/>
</dbReference>
<dbReference type="InterPro" id="IPR033738">
    <property type="entry name" value="AsnB_N"/>
</dbReference>
<dbReference type="Pfam" id="PF00733">
    <property type="entry name" value="Asn_synthase"/>
    <property type="match status" value="1"/>
</dbReference>
<dbReference type="Pfam" id="PF13537">
    <property type="entry name" value="GATase_7"/>
    <property type="match status" value="1"/>
</dbReference>
<keyword evidence="12" id="KW-0436">Ligase</keyword>
<keyword evidence="13" id="KW-1185">Reference proteome</keyword>
<dbReference type="InterPro" id="IPR006426">
    <property type="entry name" value="Asn_synth_AEB"/>
</dbReference>
<keyword evidence="4 9" id="KW-0547">Nucleotide-binding</keyword>
<keyword evidence="6 8" id="KW-0315">Glutamine amidotransferase</keyword>
<comment type="pathway">
    <text evidence="1">Amino-acid biosynthesis; L-asparagine biosynthesis; L-asparagine from L-aspartate (L-Gln route): step 1/1.</text>
</comment>
<evidence type="ECO:0000313" key="12">
    <source>
        <dbReference type="EMBL" id="KAA0593698.1"/>
    </source>
</evidence>
<evidence type="ECO:0000256" key="7">
    <source>
        <dbReference type="ARBA" id="ARBA00048741"/>
    </source>
</evidence>
<evidence type="ECO:0000256" key="3">
    <source>
        <dbReference type="ARBA" id="ARBA00012737"/>
    </source>
</evidence>
<dbReference type="EMBL" id="VTTN01000010">
    <property type="protein sequence ID" value="KAA0593698.1"/>
    <property type="molecule type" value="Genomic_DNA"/>
</dbReference>
<dbReference type="OrthoDB" id="9763290at2"/>
<dbReference type="InterPro" id="IPR029055">
    <property type="entry name" value="Ntn_hydrolases_N"/>
</dbReference>
<reference evidence="12 13" key="1">
    <citation type="submission" date="2019-08" db="EMBL/GenBank/DDBJ databases">
        <authorList>
            <person name="Grouzdev D."/>
            <person name="Tikhonova E."/>
            <person name="Kravchenko I."/>
        </authorList>
    </citation>
    <scope>NUCLEOTIDE SEQUENCE [LARGE SCALE GENOMIC DNA]</scope>
    <source>
        <strain evidence="12 13">59b</strain>
    </source>
</reference>
<dbReference type="GO" id="GO:0005524">
    <property type="term" value="F:ATP binding"/>
    <property type="evidence" value="ECO:0007669"/>
    <property type="project" value="UniProtKB-KW"/>
</dbReference>
<dbReference type="Gene3D" id="3.60.20.10">
    <property type="entry name" value="Glutamine Phosphoribosylpyrophosphate, subunit 1, domain 1"/>
    <property type="match status" value="1"/>
</dbReference>
<evidence type="ECO:0000256" key="9">
    <source>
        <dbReference type="PIRSR" id="PIRSR001589-2"/>
    </source>
</evidence>
<dbReference type="NCBIfam" id="TIGR01536">
    <property type="entry name" value="asn_synth_AEB"/>
    <property type="match status" value="1"/>
</dbReference>
<dbReference type="InterPro" id="IPR051786">
    <property type="entry name" value="ASN_synthetase/amidase"/>
</dbReference>
<evidence type="ECO:0000256" key="10">
    <source>
        <dbReference type="PIRSR" id="PIRSR001589-3"/>
    </source>
</evidence>
<keyword evidence="8" id="KW-0028">Amino-acid biosynthesis</keyword>
<dbReference type="CDD" id="cd01991">
    <property type="entry name" value="Asn_synthase_B_C"/>
    <property type="match status" value="1"/>
</dbReference>
<dbReference type="PIRSF" id="PIRSF001589">
    <property type="entry name" value="Asn_synthetase_glu-h"/>
    <property type="match status" value="1"/>
</dbReference>
<evidence type="ECO:0000256" key="5">
    <source>
        <dbReference type="ARBA" id="ARBA00022840"/>
    </source>
</evidence>
<dbReference type="GO" id="GO:0004066">
    <property type="term" value="F:asparagine synthase (glutamine-hydrolyzing) activity"/>
    <property type="evidence" value="ECO:0007669"/>
    <property type="project" value="UniProtKB-EC"/>
</dbReference>
<feature type="active site" description="For GATase activity" evidence="8">
    <location>
        <position position="2"/>
    </location>
</feature>
<protein>
    <recommendedName>
        <fullName evidence="3">asparagine synthase (glutamine-hydrolyzing)</fullName>
        <ecNumber evidence="3">6.3.5.4</ecNumber>
    </recommendedName>
</protein>
<feature type="domain" description="Glutamine amidotransferase type-2" evidence="11">
    <location>
        <begin position="2"/>
        <end position="218"/>
    </location>
</feature>
<feature type="binding site" evidence="9">
    <location>
        <position position="105"/>
    </location>
    <ligand>
        <name>L-glutamine</name>
        <dbReference type="ChEBI" id="CHEBI:58359"/>
    </ligand>
</feature>
<dbReference type="GO" id="GO:0006529">
    <property type="term" value="P:asparagine biosynthetic process"/>
    <property type="evidence" value="ECO:0007669"/>
    <property type="project" value="UniProtKB-KW"/>
</dbReference>
<dbReference type="InterPro" id="IPR001962">
    <property type="entry name" value="Asn_synthase"/>
</dbReference>
<comment type="catalytic activity">
    <reaction evidence="7">
        <text>L-aspartate + L-glutamine + ATP + H2O = L-asparagine + L-glutamate + AMP + diphosphate + H(+)</text>
        <dbReference type="Rhea" id="RHEA:12228"/>
        <dbReference type="ChEBI" id="CHEBI:15377"/>
        <dbReference type="ChEBI" id="CHEBI:15378"/>
        <dbReference type="ChEBI" id="CHEBI:29985"/>
        <dbReference type="ChEBI" id="CHEBI:29991"/>
        <dbReference type="ChEBI" id="CHEBI:30616"/>
        <dbReference type="ChEBI" id="CHEBI:33019"/>
        <dbReference type="ChEBI" id="CHEBI:58048"/>
        <dbReference type="ChEBI" id="CHEBI:58359"/>
        <dbReference type="ChEBI" id="CHEBI:456215"/>
        <dbReference type="EC" id="6.3.5.4"/>
    </reaction>
</comment>
<evidence type="ECO:0000259" key="11">
    <source>
        <dbReference type="PROSITE" id="PS51278"/>
    </source>
</evidence>
<evidence type="ECO:0000256" key="2">
    <source>
        <dbReference type="ARBA" id="ARBA00005752"/>
    </source>
</evidence>
<organism evidence="12 13">
    <name type="scientific">Azospirillum lipoferum</name>
    <dbReference type="NCBI Taxonomy" id="193"/>
    <lineage>
        <taxon>Bacteria</taxon>
        <taxon>Pseudomonadati</taxon>
        <taxon>Pseudomonadota</taxon>
        <taxon>Alphaproteobacteria</taxon>
        <taxon>Rhodospirillales</taxon>
        <taxon>Azospirillaceae</taxon>
        <taxon>Azospirillum</taxon>
    </lineage>
</organism>
<dbReference type="CDD" id="cd00712">
    <property type="entry name" value="AsnB"/>
    <property type="match status" value="1"/>
</dbReference>